<dbReference type="SUPFAM" id="SSF52821">
    <property type="entry name" value="Rhodanese/Cell cycle control phosphatase"/>
    <property type="match status" value="1"/>
</dbReference>
<evidence type="ECO:0000256" key="3">
    <source>
        <dbReference type="ARBA" id="ARBA00023163"/>
    </source>
</evidence>
<dbReference type="PROSITE" id="PS00380">
    <property type="entry name" value="RHODANESE_1"/>
    <property type="match status" value="1"/>
</dbReference>
<dbReference type="InterPro" id="IPR011991">
    <property type="entry name" value="ArsR-like_HTH"/>
</dbReference>
<keyword evidence="2" id="KW-0238">DNA-binding</keyword>
<proteinExistence type="predicted"/>
<dbReference type="Gene3D" id="3.40.250.10">
    <property type="entry name" value="Rhodanese-like domain"/>
    <property type="match status" value="1"/>
</dbReference>
<dbReference type="InterPro" id="IPR001307">
    <property type="entry name" value="Thiosulphate_STrfase_CS"/>
</dbReference>
<feature type="domain" description="HTH arsR-type" evidence="5">
    <location>
        <begin position="10"/>
        <end position="104"/>
    </location>
</feature>
<dbReference type="Pfam" id="PF01022">
    <property type="entry name" value="HTH_5"/>
    <property type="match status" value="1"/>
</dbReference>
<dbReference type="Pfam" id="PF00581">
    <property type="entry name" value="Rhodanese"/>
    <property type="match status" value="1"/>
</dbReference>
<evidence type="ECO:0000259" key="4">
    <source>
        <dbReference type="PROSITE" id="PS50206"/>
    </source>
</evidence>
<comment type="caution">
    <text evidence="6">The sequence shown here is derived from an EMBL/GenBank/DDBJ whole genome shotgun (WGS) entry which is preliminary data.</text>
</comment>
<dbReference type="CDD" id="cd00158">
    <property type="entry name" value="RHOD"/>
    <property type="match status" value="1"/>
</dbReference>
<dbReference type="PROSITE" id="PS50987">
    <property type="entry name" value="HTH_ARSR_2"/>
    <property type="match status" value="1"/>
</dbReference>
<dbReference type="SMART" id="SM00418">
    <property type="entry name" value="HTH_ARSR"/>
    <property type="match status" value="1"/>
</dbReference>
<evidence type="ECO:0000313" key="6">
    <source>
        <dbReference type="EMBL" id="MFB9753067.1"/>
    </source>
</evidence>
<dbReference type="SMART" id="SM00419">
    <property type="entry name" value="HTH_CRP"/>
    <property type="match status" value="1"/>
</dbReference>
<evidence type="ECO:0000313" key="7">
    <source>
        <dbReference type="Proteomes" id="UP001589619"/>
    </source>
</evidence>
<keyword evidence="3" id="KW-0804">Transcription</keyword>
<reference evidence="6 7" key="1">
    <citation type="submission" date="2024-09" db="EMBL/GenBank/DDBJ databases">
        <authorList>
            <person name="Sun Q."/>
            <person name="Mori K."/>
        </authorList>
    </citation>
    <scope>NUCLEOTIDE SEQUENCE [LARGE SCALE GENOMIC DNA]</scope>
    <source>
        <strain evidence="6 7">JCM 12520</strain>
    </source>
</reference>
<dbReference type="PANTHER" id="PTHR43132">
    <property type="entry name" value="ARSENICAL RESISTANCE OPERON REPRESSOR ARSR-RELATED"/>
    <property type="match status" value="1"/>
</dbReference>
<dbReference type="SMART" id="SM00450">
    <property type="entry name" value="RHOD"/>
    <property type="match status" value="1"/>
</dbReference>
<feature type="domain" description="Rhodanese" evidence="4">
    <location>
        <begin position="134"/>
        <end position="219"/>
    </location>
</feature>
<dbReference type="InterPro" id="IPR001763">
    <property type="entry name" value="Rhodanese-like_dom"/>
</dbReference>
<dbReference type="NCBIfam" id="NF033788">
    <property type="entry name" value="HTH_metalloreg"/>
    <property type="match status" value="1"/>
</dbReference>
<sequence>MNQEHPARAFKDDLYRQFARIGKCLSSDKRLELMHLLSQGPKSVEKMAEATGMSVANVSRHLQILHDANLVKFNKKGTYVIYSLASPYIESFLNSLWRVSEMQLGDIARIKTDFSGQCDDLQTLSLTEVLSKMDAGSIILLDVRPADEFEAAHIPGAISVPMEELHDYLQSLPKETRIAAYCRGPYCVFSAEAVKKMQDEGFTAFRMKEGVYEWREHQAAMS</sequence>
<dbReference type="InterPro" id="IPR001845">
    <property type="entry name" value="HTH_ArsR_DNA-bd_dom"/>
</dbReference>
<dbReference type="InterPro" id="IPR036390">
    <property type="entry name" value="WH_DNA-bd_sf"/>
</dbReference>
<dbReference type="SUPFAM" id="SSF46785">
    <property type="entry name" value="Winged helix' DNA-binding domain"/>
    <property type="match status" value="1"/>
</dbReference>
<name>A0ABV5VXZ6_9BACL</name>
<dbReference type="Proteomes" id="UP001589619">
    <property type="component" value="Unassembled WGS sequence"/>
</dbReference>
<dbReference type="Gene3D" id="1.10.10.10">
    <property type="entry name" value="Winged helix-like DNA-binding domain superfamily/Winged helix DNA-binding domain"/>
    <property type="match status" value="1"/>
</dbReference>
<protein>
    <submittedName>
        <fullName evidence="6">ArsR/SmtB family transcription factor</fullName>
    </submittedName>
</protein>
<dbReference type="RefSeq" id="WP_344902458.1">
    <property type="nucleotide sequence ID" value="NZ_BAAAYO010000001.1"/>
</dbReference>
<dbReference type="PROSITE" id="PS50206">
    <property type="entry name" value="RHODANESE_3"/>
    <property type="match status" value="1"/>
</dbReference>
<dbReference type="InterPro" id="IPR051011">
    <property type="entry name" value="Metal_resp_trans_reg"/>
</dbReference>
<keyword evidence="7" id="KW-1185">Reference proteome</keyword>
<evidence type="ECO:0000259" key="5">
    <source>
        <dbReference type="PROSITE" id="PS50987"/>
    </source>
</evidence>
<dbReference type="PANTHER" id="PTHR43132:SF8">
    <property type="entry name" value="HTH-TYPE TRANSCRIPTIONAL REGULATOR KMTR"/>
    <property type="match status" value="1"/>
</dbReference>
<dbReference type="CDD" id="cd00090">
    <property type="entry name" value="HTH_ARSR"/>
    <property type="match status" value="1"/>
</dbReference>
<dbReference type="InterPro" id="IPR012318">
    <property type="entry name" value="HTH_CRP"/>
</dbReference>
<accession>A0ABV5VXZ6</accession>
<evidence type="ECO:0000256" key="1">
    <source>
        <dbReference type="ARBA" id="ARBA00023015"/>
    </source>
</evidence>
<keyword evidence="1" id="KW-0805">Transcription regulation</keyword>
<dbReference type="EMBL" id="JBHMAG010000012">
    <property type="protein sequence ID" value="MFB9753067.1"/>
    <property type="molecule type" value="Genomic_DNA"/>
</dbReference>
<dbReference type="PRINTS" id="PR00778">
    <property type="entry name" value="HTHARSR"/>
</dbReference>
<organism evidence="6 7">
    <name type="scientific">Paenibacillus hodogayensis</name>
    <dbReference type="NCBI Taxonomy" id="279208"/>
    <lineage>
        <taxon>Bacteria</taxon>
        <taxon>Bacillati</taxon>
        <taxon>Bacillota</taxon>
        <taxon>Bacilli</taxon>
        <taxon>Bacillales</taxon>
        <taxon>Paenibacillaceae</taxon>
        <taxon>Paenibacillus</taxon>
    </lineage>
</organism>
<dbReference type="InterPro" id="IPR036873">
    <property type="entry name" value="Rhodanese-like_dom_sf"/>
</dbReference>
<evidence type="ECO:0000256" key="2">
    <source>
        <dbReference type="ARBA" id="ARBA00023125"/>
    </source>
</evidence>
<gene>
    <name evidence="6" type="ORF">ACFFNY_15995</name>
</gene>
<dbReference type="InterPro" id="IPR036388">
    <property type="entry name" value="WH-like_DNA-bd_sf"/>
</dbReference>